<evidence type="ECO:0000313" key="1">
    <source>
        <dbReference type="EMBL" id="DAE16891.1"/>
    </source>
</evidence>
<reference evidence="1" key="1">
    <citation type="journal article" date="2021" name="Proc. Natl. Acad. Sci. U.S.A.">
        <title>A Catalog of Tens of Thousands of Viruses from Human Metagenomes Reveals Hidden Associations with Chronic Diseases.</title>
        <authorList>
            <person name="Tisza M.J."/>
            <person name="Buck C.B."/>
        </authorList>
    </citation>
    <scope>NUCLEOTIDE SEQUENCE</scope>
    <source>
        <strain evidence="1">CtpnN3</strain>
    </source>
</reference>
<sequence length="85" mass="9708">MPAPLYIALIRYANGSLDIRTYITPATMQADSKCARIVVDWEERNKLKNIIRTGQDWPVNIPADQREAMLGKLNRLIALHDDQES</sequence>
<name>A0A8S5QDF6_9CAUD</name>
<proteinExistence type="predicted"/>
<organism evidence="1">
    <name type="scientific">Siphoviridae sp. ctpnN3</name>
    <dbReference type="NCBI Taxonomy" id="2825677"/>
    <lineage>
        <taxon>Viruses</taxon>
        <taxon>Duplodnaviria</taxon>
        <taxon>Heunggongvirae</taxon>
        <taxon>Uroviricota</taxon>
        <taxon>Caudoviricetes</taxon>
    </lineage>
</organism>
<accession>A0A8S5QDF6</accession>
<protein>
    <submittedName>
        <fullName evidence="1">Uncharacterized protein</fullName>
    </submittedName>
</protein>
<dbReference type="EMBL" id="BK015632">
    <property type="protein sequence ID" value="DAE16891.1"/>
    <property type="molecule type" value="Genomic_DNA"/>
</dbReference>